<evidence type="ECO:0000256" key="1">
    <source>
        <dbReference type="SAM" id="Phobius"/>
    </source>
</evidence>
<evidence type="ECO:0000313" key="2">
    <source>
        <dbReference type="EMBL" id="MBM2619013.1"/>
    </source>
</evidence>
<name>A0ABS2AI35_9ACTN</name>
<keyword evidence="1" id="KW-0472">Membrane</keyword>
<comment type="caution">
    <text evidence="2">The sequence shown here is derived from an EMBL/GenBank/DDBJ whole genome shotgun (WGS) entry which is preliminary data.</text>
</comment>
<organism evidence="2 3">
    <name type="scientific">Paractinoplanes ovalisporus</name>
    <dbReference type="NCBI Taxonomy" id="2810368"/>
    <lineage>
        <taxon>Bacteria</taxon>
        <taxon>Bacillati</taxon>
        <taxon>Actinomycetota</taxon>
        <taxon>Actinomycetes</taxon>
        <taxon>Micromonosporales</taxon>
        <taxon>Micromonosporaceae</taxon>
        <taxon>Paractinoplanes</taxon>
    </lineage>
</organism>
<sequence>MTSNALYKVTGAALIGSFVLSLAGGVSHPIVDGQSHSVESLTAAASPWAQLLIYFGAIALMVGLPGMFVKLKGHVGRIGLIGIGLYFIGNALSAQGHLVVEALVAPAIAEDPAARHLIPADGSIIDSPLFMTFQVVGGLILVLGLILTGVGLFRSGFVPRWVGVLAIVGGLLTFVPFPEIPVFTGLLIELPRGLTVAVVGYLMWRDAARAEAEPRELVGVSR</sequence>
<feature type="transmembrane region" description="Helical" evidence="1">
    <location>
        <begin position="183"/>
        <end position="204"/>
    </location>
</feature>
<dbReference type="RefSeq" id="WP_203379030.1">
    <property type="nucleotide sequence ID" value="NZ_JAENHP010000009.1"/>
</dbReference>
<proteinExistence type="predicted"/>
<gene>
    <name evidence="2" type="ORF">JIG36_25995</name>
</gene>
<feature type="transmembrane region" description="Helical" evidence="1">
    <location>
        <begin position="83"/>
        <end position="109"/>
    </location>
</feature>
<dbReference type="EMBL" id="JAENHP010000009">
    <property type="protein sequence ID" value="MBM2619013.1"/>
    <property type="molecule type" value="Genomic_DNA"/>
</dbReference>
<accession>A0ABS2AI35</accession>
<dbReference type="Proteomes" id="UP000632138">
    <property type="component" value="Unassembled WGS sequence"/>
</dbReference>
<feature type="transmembrane region" description="Helical" evidence="1">
    <location>
        <begin position="12"/>
        <end position="31"/>
    </location>
</feature>
<reference evidence="2 3" key="1">
    <citation type="submission" date="2021-01" db="EMBL/GenBank/DDBJ databases">
        <title>Actinoplanes sp. nov. LDG1-06 isolated from lichen.</title>
        <authorList>
            <person name="Saeng-In P."/>
            <person name="Phongsopitanun W."/>
            <person name="Kanchanasin P."/>
            <person name="Yuki M."/>
            <person name="Kudo T."/>
            <person name="Ohkuma M."/>
            <person name="Tanasupawat S."/>
        </authorList>
    </citation>
    <scope>NUCLEOTIDE SEQUENCE [LARGE SCALE GENOMIC DNA]</scope>
    <source>
        <strain evidence="2 3">LDG1-06</strain>
    </source>
</reference>
<evidence type="ECO:0008006" key="4">
    <source>
        <dbReference type="Google" id="ProtNLM"/>
    </source>
</evidence>
<feature type="transmembrane region" description="Helical" evidence="1">
    <location>
        <begin position="51"/>
        <end position="71"/>
    </location>
</feature>
<feature type="transmembrane region" description="Helical" evidence="1">
    <location>
        <begin position="160"/>
        <end position="177"/>
    </location>
</feature>
<keyword evidence="1" id="KW-1133">Transmembrane helix</keyword>
<evidence type="ECO:0000313" key="3">
    <source>
        <dbReference type="Proteomes" id="UP000632138"/>
    </source>
</evidence>
<feature type="transmembrane region" description="Helical" evidence="1">
    <location>
        <begin position="129"/>
        <end position="153"/>
    </location>
</feature>
<keyword evidence="1" id="KW-0812">Transmembrane</keyword>
<keyword evidence="3" id="KW-1185">Reference proteome</keyword>
<protein>
    <recommendedName>
        <fullName evidence="4">DUF4386 family protein</fullName>
    </recommendedName>
</protein>